<dbReference type="AlphaFoldDB" id="A0A0C2X1Y3"/>
<proteinExistence type="predicted"/>
<accession>A0A0C2X1Y3</accession>
<dbReference type="GO" id="GO:0005739">
    <property type="term" value="C:mitochondrion"/>
    <property type="evidence" value="ECO:0007669"/>
    <property type="project" value="GOC"/>
</dbReference>
<gene>
    <name evidence="2" type="ORF">M378DRAFT_72447</name>
</gene>
<dbReference type="EMBL" id="KN818229">
    <property type="protein sequence ID" value="KIL68137.1"/>
    <property type="molecule type" value="Genomic_DNA"/>
</dbReference>
<organism evidence="2 3">
    <name type="scientific">Amanita muscaria (strain Koide BX008)</name>
    <dbReference type="NCBI Taxonomy" id="946122"/>
    <lineage>
        <taxon>Eukaryota</taxon>
        <taxon>Fungi</taxon>
        <taxon>Dikarya</taxon>
        <taxon>Basidiomycota</taxon>
        <taxon>Agaricomycotina</taxon>
        <taxon>Agaricomycetes</taxon>
        <taxon>Agaricomycetidae</taxon>
        <taxon>Agaricales</taxon>
        <taxon>Pluteineae</taxon>
        <taxon>Amanitaceae</taxon>
        <taxon>Amanita</taxon>
    </lineage>
</organism>
<dbReference type="GO" id="GO:0033617">
    <property type="term" value="P:mitochondrial respiratory chain complex IV assembly"/>
    <property type="evidence" value="ECO:0007669"/>
    <property type="project" value="InterPro"/>
</dbReference>
<sequence length="77" mass="8689">MLSNSLKSSKRTFVSTLFGITFFASMLTVSASNLLPCPARTDKSRFADSDMEQSGRNRNPVKVAKRPHRWIEEKQPS</sequence>
<dbReference type="InParanoid" id="A0A0C2X1Y3"/>
<evidence type="ECO:0000313" key="2">
    <source>
        <dbReference type="EMBL" id="KIL68137.1"/>
    </source>
</evidence>
<dbReference type="Proteomes" id="UP000054549">
    <property type="component" value="Unassembled WGS sequence"/>
</dbReference>
<dbReference type="OrthoDB" id="5410040at2759"/>
<feature type="region of interest" description="Disordered" evidence="1">
    <location>
        <begin position="41"/>
        <end position="77"/>
    </location>
</feature>
<keyword evidence="3" id="KW-1185">Reference proteome</keyword>
<dbReference type="Pfam" id="PF17051">
    <property type="entry name" value="COA2"/>
    <property type="match status" value="1"/>
</dbReference>
<evidence type="ECO:0000256" key="1">
    <source>
        <dbReference type="SAM" id="MobiDB-lite"/>
    </source>
</evidence>
<protein>
    <submittedName>
        <fullName evidence="2">Uncharacterized protein</fullName>
    </submittedName>
</protein>
<evidence type="ECO:0000313" key="3">
    <source>
        <dbReference type="Proteomes" id="UP000054549"/>
    </source>
</evidence>
<reference evidence="2 3" key="1">
    <citation type="submission" date="2014-04" db="EMBL/GenBank/DDBJ databases">
        <title>Evolutionary Origins and Diversification of the Mycorrhizal Mutualists.</title>
        <authorList>
            <consortium name="DOE Joint Genome Institute"/>
            <consortium name="Mycorrhizal Genomics Consortium"/>
            <person name="Kohler A."/>
            <person name="Kuo A."/>
            <person name="Nagy L.G."/>
            <person name="Floudas D."/>
            <person name="Copeland A."/>
            <person name="Barry K.W."/>
            <person name="Cichocki N."/>
            <person name="Veneault-Fourrey C."/>
            <person name="LaButti K."/>
            <person name="Lindquist E.A."/>
            <person name="Lipzen A."/>
            <person name="Lundell T."/>
            <person name="Morin E."/>
            <person name="Murat C."/>
            <person name="Riley R."/>
            <person name="Ohm R."/>
            <person name="Sun H."/>
            <person name="Tunlid A."/>
            <person name="Henrissat B."/>
            <person name="Grigoriev I.V."/>
            <person name="Hibbett D.S."/>
            <person name="Martin F."/>
        </authorList>
    </citation>
    <scope>NUCLEOTIDE SEQUENCE [LARGE SCALE GENOMIC DNA]</scope>
    <source>
        <strain evidence="2 3">Koide BX008</strain>
    </source>
</reference>
<dbReference type="InterPro" id="IPR031459">
    <property type="entry name" value="Coa2"/>
</dbReference>
<dbReference type="HOGENOM" id="CLU_174998_0_0_1"/>
<name>A0A0C2X1Y3_AMAMK</name>